<comment type="subcellular location">
    <subcellularLocation>
        <location evidence="1">Cell inner membrane</location>
    </subcellularLocation>
</comment>
<reference evidence="2 3" key="1">
    <citation type="submission" date="2019-04" db="EMBL/GenBank/DDBJ databases">
        <authorList>
            <person name="Yang Y."/>
            <person name="Wei D."/>
        </authorList>
    </citation>
    <scope>NUCLEOTIDE SEQUENCE [LARGE SCALE GENOMIC DNA]</scope>
    <source>
        <strain evidence="2 3">L-1-4w-11</strain>
    </source>
</reference>
<dbReference type="Proteomes" id="UP000309138">
    <property type="component" value="Unassembled WGS sequence"/>
</dbReference>
<organism evidence="2 3">
    <name type="scientific">Sphingomonas baiyangensis</name>
    <dbReference type="NCBI Taxonomy" id="2572576"/>
    <lineage>
        <taxon>Bacteria</taxon>
        <taxon>Pseudomonadati</taxon>
        <taxon>Pseudomonadota</taxon>
        <taxon>Alphaproteobacteria</taxon>
        <taxon>Sphingomonadales</taxon>
        <taxon>Sphingomonadaceae</taxon>
        <taxon>Sphingomonas</taxon>
    </lineage>
</organism>
<accession>A0A4U1L7C5</accession>
<evidence type="ECO:0000313" key="2">
    <source>
        <dbReference type="EMBL" id="TKD52255.1"/>
    </source>
</evidence>
<comment type="caution">
    <text evidence="2">The sequence shown here is derived from an EMBL/GenBank/DDBJ whole genome shotgun (WGS) entry which is preliminary data.</text>
</comment>
<keyword evidence="3" id="KW-1185">Reference proteome</keyword>
<dbReference type="EMBL" id="SWKR01000002">
    <property type="protein sequence ID" value="TKD52255.1"/>
    <property type="molecule type" value="Genomic_DNA"/>
</dbReference>
<evidence type="ECO:0000256" key="1">
    <source>
        <dbReference type="PIRNR" id="PIRNR002786"/>
    </source>
</evidence>
<dbReference type="AlphaFoldDB" id="A0A4U1L7C5"/>
<dbReference type="PIRSF" id="PIRSF002786">
    <property type="entry name" value="XcpX"/>
    <property type="match status" value="1"/>
</dbReference>
<dbReference type="OrthoDB" id="7860673at2"/>
<dbReference type="GO" id="GO:0009306">
    <property type="term" value="P:protein secretion"/>
    <property type="evidence" value="ECO:0007669"/>
    <property type="project" value="InterPro"/>
</dbReference>
<evidence type="ECO:0000313" key="3">
    <source>
        <dbReference type="Proteomes" id="UP000309138"/>
    </source>
</evidence>
<protein>
    <recommendedName>
        <fullName evidence="1">Type II secretion system protein K</fullName>
    </recommendedName>
</protein>
<keyword evidence="1" id="KW-0472">Membrane</keyword>
<gene>
    <name evidence="2" type="ORF">FBR43_11435</name>
</gene>
<proteinExistence type="inferred from homology"/>
<dbReference type="GO" id="GO:0005886">
    <property type="term" value="C:plasma membrane"/>
    <property type="evidence" value="ECO:0007669"/>
    <property type="project" value="UniProtKB-SubCell"/>
</dbReference>
<keyword evidence="1" id="KW-1003">Cell membrane</keyword>
<name>A0A4U1L7C5_9SPHN</name>
<keyword evidence="1" id="KW-0997">Cell inner membrane</keyword>
<dbReference type="Gene3D" id="3.30.1300.30">
    <property type="entry name" value="GSPII I/J protein-like"/>
    <property type="match status" value="1"/>
</dbReference>
<comment type="similarity">
    <text evidence="1">Belongs to the GSP K family.</text>
</comment>
<dbReference type="InterPro" id="IPR005628">
    <property type="entry name" value="GspK"/>
</dbReference>
<keyword evidence="1" id="KW-0813">Transport</keyword>
<sequence>MILVNVLLFVAIASAMVLLMVNREELALGSSLRMREAARALAIVRGGEVSAVVALRRDAAEAPDTDHRGEPWAALAESGIAIEGGSFDLVIADAEGRFNINNLRTGEAAPVIQFAAIAREAGFDEEQTLAAIAYVRGFGPITDLRPIRLAGIEPEVADRVQALVTALPGTTQINLNAAPREMLAFLFRDESVADQLLAIREREGAITSETLGELNLSVPPGTRFSSDTFWVRTRAAIGNTVQSGAALIQRRRLADGSIETVPVARWRNAAVPPEAPPFVAAS</sequence>